<organism evidence="3 4">
    <name type="scientific">Sphingomonas tabacisoli</name>
    <dbReference type="NCBI Taxonomy" id="2249466"/>
    <lineage>
        <taxon>Bacteria</taxon>
        <taxon>Pseudomonadati</taxon>
        <taxon>Pseudomonadota</taxon>
        <taxon>Alphaproteobacteria</taxon>
        <taxon>Sphingomonadales</taxon>
        <taxon>Sphingomonadaceae</taxon>
        <taxon>Sphingomonas</taxon>
    </lineage>
</organism>
<dbReference type="Proteomes" id="UP001597115">
    <property type="component" value="Unassembled WGS sequence"/>
</dbReference>
<reference evidence="4" key="1">
    <citation type="journal article" date="2019" name="Int. J. Syst. Evol. Microbiol.">
        <title>The Global Catalogue of Microorganisms (GCM) 10K type strain sequencing project: providing services to taxonomists for standard genome sequencing and annotation.</title>
        <authorList>
            <consortium name="The Broad Institute Genomics Platform"/>
            <consortium name="The Broad Institute Genome Sequencing Center for Infectious Disease"/>
            <person name="Wu L."/>
            <person name="Ma J."/>
        </authorList>
    </citation>
    <scope>NUCLEOTIDE SEQUENCE [LARGE SCALE GENOMIC DNA]</scope>
    <source>
        <strain evidence="4">CGMCC 1.16275</strain>
    </source>
</reference>
<keyword evidence="4" id="KW-1185">Reference proteome</keyword>
<dbReference type="EMBL" id="JBHUDY010000001">
    <property type="protein sequence ID" value="MFD1611473.1"/>
    <property type="molecule type" value="Genomic_DNA"/>
</dbReference>
<feature type="domain" description="Amidohydrolase-related" evidence="2">
    <location>
        <begin position="3"/>
        <end position="297"/>
    </location>
</feature>
<dbReference type="Gene3D" id="3.20.20.140">
    <property type="entry name" value="Metal-dependent hydrolases"/>
    <property type="match status" value="1"/>
</dbReference>
<proteinExistence type="predicted"/>
<dbReference type="InterPro" id="IPR006680">
    <property type="entry name" value="Amidohydro-rel"/>
</dbReference>
<dbReference type="RefSeq" id="WP_380888066.1">
    <property type="nucleotide sequence ID" value="NZ_JBHUDY010000001.1"/>
</dbReference>
<sequence>MRIDVHSHFNPPRLAEAGAHHWSGWVPVHPPDLNTRVDAMDAAGIDLQLLWPYVQPNFPNLAKSRDFARFTNDIYRELGVRYRGRFSGWGSIPLPHVDAALAEIEYCLDDARFLGIGLGCSAAAIPLDDPQFDPIWAELDRRRAAVFIHPGQVRSGMPGATDYGLTLCLSSPMEIALASARLVLSGVSRRYPNVKFILATAGGMIPYVADSIVEAARRHGSDLGGIDVRAGLADFFYDTSVGKDPGKLSRTCDLCGTSHILFGTDAPYGDMASSVALVLDQFGVSDAEAILNRNAHSVLCHVDP</sequence>
<evidence type="ECO:0000256" key="1">
    <source>
        <dbReference type="ARBA" id="ARBA00023239"/>
    </source>
</evidence>
<gene>
    <name evidence="3" type="ORF">ACFSCW_06620</name>
</gene>
<dbReference type="Pfam" id="PF04909">
    <property type="entry name" value="Amidohydro_2"/>
    <property type="match status" value="1"/>
</dbReference>
<evidence type="ECO:0000313" key="3">
    <source>
        <dbReference type="EMBL" id="MFD1611473.1"/>
    </source>
</evidence>
<dbReference type="PANTHER" id="PTHR21240:SF28">
    <property type="entry name" value="ISO-OROTATE DECARBOXYLASE (EUROFUNG)"/>
    <property type="match status" value="1"/>
</dbReference>
<keyword evidence="1" id="KW-0456">Lyase</keyword>
<protein>
    <submittedName>
        <fullName evidence="3">Amidohydrolase family protein</fullName>
    </submittedName>
</protein>
<dbReference type="InterPro" id="IPR032465">
    <property type="entry name" value="ACMSD"/>
</dbReference>
<accession>A0ABW4I1C3</accession>
<dbReference type="InterPro" id="IPR032466">
    <property type="entry name" value="Metal_Hydrolase"/>
</dbReference>
<dbReference type="PANTHER" id="PTHR21240">
    <property type="entry name" value="2-AMINO-3-CARBOXYLMUCONATE-6-SEMIALDEHYDE DECARBOXYLASE"/>
    <property type="match status" value="1"/>
</dbReference>
<evidence type="ECO:0000313" key="4">
    <source>
        <dbReference type="Proteomes" id="UP001597115"/>
    </source>
</evidence>
<comment type="caution">
    <text evidence="3">The sequence shown here is derived from an EMBL/GenBank/DDBJ whole genome shotgun (WGS) entry which is preliminary data.</text>
</comment>
<dbReference type="SUPFAM" id="SSF51556">
    <property type="entry name" value="Metallo-dependent hydrolases"/>
    <property type="match status" value="1"/>
</dbReference>
<evidence type="ECO:0000259" key="2">
    <source>
        <dbReference type="Pfam" id="PF04909"/>
    </source>
</evidence>
<name>A0ABW4I1C3_9SPHN</name>